<evidence type="ECO:0000256" key="1">
    <source>
        <dbReference type="SAM" id="Phobius"/>
    </source>
</evidence>
<feature type="transmembrane region" description="Helical" evidence="1">
    <location>
        <begin position="114"/>
        <end position="133"/>
    </location>
</feature>
<dbReference type="InterPro" id="IPR025565">
    <property type="entry name" value="DUF4328"/>
</dbReference>
<feature type="transmembrane region" description="Helical" evidence="1">
    <location>
        <begin position="153"/>
        <end position="170"/>
    </location>
</feature>
<feature type="domain" description="DUF4328" evidence="2">
    <location>
        <begin position="55"/>
        <end position="208"/>
    </location>
</feature>
<dbReference type="EMBL" id="CP110615">
    <property type="protein sequence ID" value="UZJ24589.1"/>
    <property type="molecule type" value="Genomic_DNA"/>
</dbReference>
<keyword evidence="1" id="KW-0472">Membrane</keyword>
<evidence type="ECO:0000313" key="4">
    <source>
        <dbReference type="Proteomes" id="UP001164965"/>
    </source>
</evidence>
<evidence type="ECO:0000313" key="3">
    <source>
        <dbReference type="EMBL" id="UZJ24589.1"/>
    </source>
</evidence>
<dbReference type="Proteomes" id="UP001164965">
    <property type="component" value="Chromosome"/>
</dbReference>
<keyword evidence="4" id="KW-1185">Reference proteome</keyword>
<accession>A0ABY6NZE3</accession>
<organism evidence="3 4">
    <name type="scientific">Rhodococcus antarcticus</name>
    <dbReference type="NCBI Taxonomy" id="2987751"/>
    <lineage>
        <taxon>Bacteria</taxon>
        <taxon>Bacillati</taxon>
        <taxon>Actinomycetota</taxon>
        <taxon>Actinomycetes</taxon>
        <taxon>Mycobacteriales</taxon>
        <taxon>Nocardiaceae</taxon>
        <taxon>Rhodococcus</taxon>
    </lineage>
</organism>
<sequence>MHPLTLAEGVAAPSDTVRARALAASARPLLVGAAVAFVAAAGAEAWRYGLLLRGRTELLGARTVALSDSVVVAAGVLAPVLAVISALVVALWLVRARHAAAEHAGRRDSRSTRAVLLGALLPVVNLGQAGVLVTELERSLGGGAGPSRLVRRWWAVFVLSGLLAALTWGWRLLGTAQAQADAVVLAGLSDLTAAVTAVLTLLVVLRCTERLGGAARPPRRRWVASVPAAARESA</sequence>
<reference evidence="3" key="1">
    <citation type="submission" date="2022-10" db="EMBL/GenBank/DDBJ databases">
        <title>Rhodococcus sp.75.</title>
        <authorList>
            <person name="Sun M."/>
        </authorList>
    </citation>
    <scope>NUCLEOTIDE SEQUENCE</scope>
    <source>
        <strain evidence="3">75</strain>
    </source>
</reference>
<dbReference type="Pfam" id="PF14219">
    <property type="entry name" value="DUF4328"/>
    <property type="match status" value="1"/>
</dbReference>
<gene>
    <name evidence="3" type="ORF">RHODO2019_15905</name>
</gene>
<proteinExistence type="predicted"/>
<keyword evidence="1" id="KW-1133">Transmembrane helix</keyword>
<evidence type="ECO:0000259" key="2">
    <source>
        <dbReference type="Pfam" id="PF14219"/>
    </source>
</evidence>
<feature type="transmembrane region" description="Helical" evidence="1">
    <location>
        <begin position="70"/>
        <end position="94"/>
    </location>
</feature>
<feature type="transmembrane region" description="Helical" evidence="1">
    <location>
        <begin position="28"/>
        <end position="50"/>
    </location>
</feature>
<protein>
    <submittedName>
        <fullName evidence="3">DUF4328 domain-containing protein</fullName>
    </submittedName>
</protein>
<feature type="transmembrane region" description="Helical" evidence="1">
    <location>
        <begin position="182"/>
        <end position="205"/>
    </location>
</feature>
<dbReference type="RefSeq" id="WP_265382696.1">
    <property type="nucleotide sequence ID" value="NZ_CP110615.1"/>
</dbReference>
<name>A0ABY6NZE3_9NOCA</name>
<keyword evidence="1" id="KW-0812">Transmembrane</keyword>